<accession>A0A0C1YL12</accession>
<name>A0A0C1YL12_9CYAN</name>
<gene>
    <name evidence="1" type="ORF">QQ91_024075</name>
</gene>
<comment type="caution">
    <text evidence="1">The sequence shown here is derived from an EMBL/GenBank/DDBJ whole genome shotgun (WGS) entry which is preliminary data.</text>
</comment>
<dbReference type="PANTHER" id="PTHR34548:SF2">
    <property type="entry name" value="PROTEIN TIC 21, CHLOROPLASTIC"/>
    <property type="match status" value="1"/>
</dbReference>
<dbReference type="EMBL" id="JTHE02000003">
    <property type="protein sequence ID" value="NEV70170.1"/>
    <property type="molecule type" value="Genomic_DNA"/>
</dbReference>
<evidence type="ECO:0000313" key="1">
    <source>
        <dbReference type="EMBL" id="NEV70170.1"/>
    </source>
</evidence>
<dbReference type="InterPro" id="IPR022051">
    <property type="entry name" value="DUF3611"/>
</dbReference>
<sequence>MTQELEYSLPPAIRRISGAFRRFGWISFWAQIVLGVIASLALLFAIASLSARSGGNNPGAGAGLFFTSVGQITVFVSAFWAFRYTRLGRQLRSRDETKRPKPKDAIRTLKIGLFMSLGGMLATLLGAEATVGALLAKALSQPQGAAVFGAPGNVSQYVQPLDIFVIQANTNILLAHFVGLVLTLWIMNSLDNT</sequence>
<protein>
    <submittedName>
        <fullName evidence="1">DUF3611 family protein</fullName>
    </submittedName>
</protein>
<dbReference type="AlphaFoldDB" id="A0A0C1YL12"/>
<proteinExistence type="predicted"/>
<dbReference type="PANTHER" id="PTHR34548">
    <property type="entry name" value="PROTEIN TIC 21, CHLOROPLASTIC"/>
    <property type="match status" value="1"/>
</dbReference>
<dbReference type="Pfam" id="PF12263">
    <property type="entry name" value="DUF3611"/>
    <property type="match status" value="1"/>
</dbReference>
<reference evidence="1" key="2">
    <citation type="journal article" date="2015" name="Genome Announc.">
        <title>Draft Genome Sequence of Filamentous Marine Cyanobacterium Lyngbya confervoides Strain BDU141951.</title>
        <authorList>
            <person name="Chandrababunaidu M.M."/>
            <person name="Sen D."/>
            <person name="Tripathy S."/>
        </authorList>
    </citation>
    <scope>NUCLEOTIDE SEQUENCE</scope>
    <source>
        <strain evidence="1">BDU141951</strain>
    </source>
</reference>
<organism evidence="1">
    <name type="scientific">Lyngbya confervoides BDU141951</name>
    <dbReference type="NCBI Taxonomy" id="1574623"/>
    <lineage>
        <taxon>Bacteria</taxon>
        <taxon>Bacillati</taxon>
        <taxon>Cyanobacteriota</taxon>
        <taxon>Cyanophyceae</taxon>
        <taxon>Oscillatoriophycideae</taxon>
        <taxon>Oscillatoriales</taxon>
        <taxon>Microcoleaceae</taxon>
        <taxon>Lyngbya</taxon>
    </lineage>
</organism>
<reference evidence="1" key="1">
    <citation type="submission" date="2014-11" db="EMBL/GenBank/DDBJ databases">
        <authorList>
            <person name="Malar M.C."/>
            <person name="Sen D."/>
            <person name="Tripathy S."/>
        </authorList>
    </citation>
    <scope>NUCLEOTIDE SEQUENCE</scope>
    <source>
        <strain evidence="1">BDU141951</strain>
    </source>
</reference>
<reference evidence="1" key="3">
    <citation type="submission" date="2020-02" db="EMBL/GenBank/DDBJ databases">
        <authorList>
            <person name="Sarangi A.N."/>
            <person name="Ghosh S."/>
            <person name="Mukherjee M."/>
            <person name="Tripathy S."/>
        </authorList>
    </citation>
    <scope>NUCLEOTIDE SEQUENCE</scope>
    <source>
        <strain evidence="1">BDU141951</strain>
    </source>
</reference>